<dbReference type="GeneID" id="120255074"/>
<evidence type="ECO:0000256" key="1">
    <source>
        <dbReference type="SAM" id="MobiDB-lite"/>
    </source>
</evidence>
<organism evidence="2 3">
    <name type="scientific">Dioscorea cayennensis subsp. rotundata</name>
    <name type="common">White Guinea yam</name>
    <name type="synonym">Dioscorea rotundata</name>
    <dbReference type="NCBI Taxonomy" id="55577"/>
    <lineage>
        <taxon>Eukaryota</taxon>
        <taxon>Viridiplantae</taxon>
        <taxon>Streptophyta</taxon>
        <taxon>Embryophyta</taxon>
        <taxon>Tracheophyta</taxon>
        <taxon>Spermatophyta</taxon>
        <taxon>Magnoliopsida</taxon>
        <taxon>Liliopsida</taxon>
        <taxon>Dioscoreales</taxon>
        <taxon>Dioscoreaceae</taxon>
        <taxon>Dioscorea</taxon>
    </lineage>
</organism>
<proteinExistence type="predicted"/>
<reference evidence="3" key="1">
    <citation type="submission" date="2025-08" db="UniProtKB">
        <authorList>
            <consortium name="RefSeq"/>
        </authorList>
    </citation>
    <scope>IDENTIFICATION</scope>
</reference>
<protein>
    <submittedName>
        <fullName evidence="3">SH3 domain-containing protein C23A1.17-like</fullName>
    </submittedName>
</protein>
<keyword evidence="2" id="KW-1185">Reference proteome</keyword>
<evidence type="ECO:0000313" key="3">
    <source>
        <dbReference type="RefSeq" id="XP_039118906.1"/>
    </source>
</evidence>
<evidence type="ECO:0000313" key="2">
    <source>
        <dbReference type="Proteomes" id="UP001515500"/>
    </source>
</evidence>
<feature type="region of interest" description="Disordered" evidence="1">
    <location>
        <begin position="102"/>
        <end position="172"/>
    </location>
</feature>
<sequence length="333" mass="36838">MMLLSSQLQGDLQGLQFRKPIADQKKGLQKLPQRAKSRQTQLPLHRLLPRRTHSTIPTPFPLRTSQEFPTRFPIYTYRAIPTRFRLRTHLIIPTPSLLRNQATIPTPFPSAPDPSFQLPSPSGPAPSSPISSPSGPAPPSPVPSHSGPAPSCPFPSFSEPAKLSPPAVPPVDVGENGDVVSIIESLTSLRNDLPPSSDEKLGNVEDIHTDPPTHHEVPNVEDIHTDSPNPNRLHRQMNSEPYPYNVRVAITQPLALLMSSSEHTGEESLLMMADVIRQFANVDVILMPIILHGQFHLLVLDKVKKEYIHYSSSVSLKYDQDAIHMQLNFGNTA</sequence>
<dbReference type="AlphaFoldDB" id="A0AB40AX56"/>
<gene>
    <name evidence="3" type="primary">LOC120255074</name>
</gene>
<dbReference type="Proteomes" id="UP001515500">
    <property type="component" value="Unplaced"/>
</dbReference>
<dbReference type="RefSeq" id="XP_039118906.1">
    <property type="nucleotide sequence ID" value="XM_039262972.1"/>
</dbReference>
<name>A0AB40AX56_DIOCR</name>
<feature type="compositionally biased region" description="Basic and acidic residues" evidence="1">
    <location>
        <begin position="208"/>
        <end position="225"/>
    </location>
</feature>
<feature type="region of interest" description="Disordered" evidence="1">
    <location>
        <begin position="208"/>
        <end position="228"/>
    </location>
</feature>
<accession>A0AB40AX56</accession>